<name>A0ABV6YW16_UNCC1</name>
<keyword evidence="2" id="KW-1185">Reference proteome</keyword>
<gene>
    <name evidence="1" type="ORF">ACFL27_08710</name>
</gene>
<evidence type="ECO:0000313" key="2">
    <source>
        <dbReference type="Proteomes" id="UP001594351"/>
    </source>
</evidence>
<accession>A0ABV6YW16</accession>
<sequence>MTSEKSDLAKIQEYKDKFQQMGTLAHREGEWLKSYSRVLLNFLDLLDQLAIHEHGKDKTLALQIHDTGLLLAELGDYFTAIDVFQRLSARCLAAKNFNQAGLAFNSMGLTYNQLNL</sequence>
<dbReference type="EMBL" id="JBHPBY010000086">
    <property type="protein sequence ID" value="MFC1850258.1"/>
    <property type="molecule type" value="Genomic_DNA"/>
</dbReference>
<reference evidence="1 2" key="1">
    <citation type="submission" date="2024-09" db="EMBL/GenBank/DDBJ databases">
        <title>Laminarin stimulates single cell rates of sulfate reduction while oxygen inhibits transcriptomic activity in coastal marine sediment.</title>
        <authorList>
            <person name="Lindsay M."/>
            <person name="Orcutt B."/>
            <person name="Emerson D."/>
            <person name="Stepanauskas R."/>
            <person name="D'Angelo T."/>
        </authorList>
    </citation>
    <scope>NUCLEOTIDE SEQUENCE [LARGE SCALE GENOMIC DNA]</scope>
    <source>
        <strain evidence="1">SAG AM-311-K15</strain>
    </source>
</reference>
<evidence type="ECO:0008006" key="3">
    <source>
        <dbReference type="Google" id="ProtNLM"/>
    </source>
</evidence>
<dbReference type="Proteomes" id="UP001594351">
    <property type="component" value="Unassembled WGS sequence"/>
</dbReference>
<feature type="non-terminal residue" evidence="1">
    <location>
        <position position="116"/>
    </location>
</feature>
<organism evidence="1 2">
    <name type="scientific">candidate division CSSED10-310 bacterium</name>
    <dbReference type="NCBI Taxonomy" id="2855610"/>
    <lineage>
        <taxon>Bacteria</taxon>
        <taxon>Bacteria division CSSED10-310</taxon>
    </lineage>
</organism>
<protein>
    <recommendedName>
        <fullName evidence="3">Tetratricopeptide repeat protein</fullName>
    </recommendedName>
</protein>
<evidence type="ECO:0000313" key="1">
    <source>
        <dbReference type="EMBL" id="MFC1850258.1"/>
    </source>
</evidence>
<proteinExistence type="predicted"/>
<comment type="caution">
    <text evidence="1">The sequence shown here is derived from an EMBL/GenBank/DDBJ whole genome shotgun (WGS) entry which is preliminary data.</text>
</comment>